<dbReference type="InterPro" id="IPR055648">
    <property type="entry name" value="DUF7224"/>
</dbReference>
<dbReference type="Proteomes" id="UP001595993">
    <property type="component" value="Unassembled WGS sequence"/>
</dbReference>
<feature type="transmembrane region" description="Helical" evidence="1">
    <location>
        <begin position="30"/>
        <end position="50"/>
    </location>
</feature>
<name>A0ABV9G8I4_9ACTN</name>
<protein>
    <recommendedName>
        <fullName evidence="2">DUF7224 domain-containing protein</fullName>
    </recommendedName>
</protein>
<proteinExistence type="predicted"/>
<evidence type="ECO:0000313" key="4">
    <source>
        <dbReference type="Proteomes" id="UP001595993"/>
    </source>
</evidence>
<dbReference type="RefSeq" id="WP_381194991.1">
    <property type="nucleotide sequence ID" value="NZ_JBHSFE010000011.1"/>
</dbReference>
<dbReference type="Pfam" id="PF23866">
    <property type="entry name" value="DUF7224"/>
    <property type="match status" value="1"/>
</dbReference>
<keyword evidence="1" id="KW-0472">Membrane</keyword>
<evidence type="ECO:0000256" key="1">
    <source>
        <dbReference type="SAM" id="Phobius"/>
    </source>
</evidence>
<evidence type="ECO:0000313" key="3">
    <source>
        <dbReference type="EMBL" id="MFC4608894.1"/>
    </source>
</evidence>
<organism evidence="3 4">
    <name type="scientific">Streptomyces maoxianensis</name>
    <dbReference type="NCBI Taxonomy" id="1459942"/>
    <lineage>
        <taxon>Bacteria</taxon>
        <taxon>Bacillati</taxon>
        <taxon>Actinomycetota</taxon>
        <taxon>Actinomycetes</taxon>
        <taxon>Kitasatosporales</taxon>
        <taxon>Streptomycetaceae</taxon>
        <taxon>Streptomyces</taxon>
    </lineage>
</organism>
<dbReference type="EMBL" id="JBHSFE010000011">
    <property type="protein sequence ID" value="MFC4608894.1"/>
    <property type="molecule type" value="Genomic_DNA"/>
</dbReference>
<sequence>MPVAAWMWFISRSPDFTFTVGYWEAATAQISYIGIFPVALCAAAGTWEAVRLKRSQIAADGGAAVRSPLAVMLQQLSVVGAVGMLCIAWALFCVAERVKGAPGFPDFRVIALLAFLVCTYASVGYAVGWLLPGILAVPAVAVGTFLWLAYPVAIDPLWLRRLNGTNLDYCCAVDRTFDPRALQAPAIVALGLFVAALVIIGGRSAMSRLLALAPVAVACAVAVPMVMPLGYDPTRNRDVTALSCSSGTPRICLWPEQQHDASKFRMWLEEGTKRLKEAGVDLPETYTPSFVGPTRANVLSSLVGSAMPTDAPSCAQKGAAWPGGQAGAPVATWLELTAGGRAEDVAQRVLGDGGKTLSLVQQVRALPAEAQLKWYRTNRAALTDCVTQPQIDPSAYAGSAE</sequence>
<feature type="transmembrane region" description="Helical" evidence="1">
    <location>
        <begin position="209"/>
        <end position="231"/>
    </location>
</feature>
<accession>A0ABV9G8I4</accession>
<keyword evidence="1" id="KW-0812">Transmembrane</keyword>
<keyword evidence="1" id="KW-1133">Transmembrane helix</keyword>
<feature type="transmembrane region" description="Helical" evidence="1">
    <location>
        <begin position="134"/>
        <end position="153"/>
    </location>
</feature>
<reference evidence="4" key="1">
    <citation type="journal article" date="2019" name="Int. J. Syst. Evol. Microbiol.">
        <title>The Global Catalogue of Microorganisms (GCM) 10K type strain sequencing project: providing services to taxonomists for standard genome sequencing and annotation.</title>
        <authorList>
            <consortium name="The Broad Institute Genomics Platform"/>
            <consortium name="The Broad Institute Genome Sequencing Center for Infectious Disease"/>
            <person name="Wu L."/>
            <person name="Ma J."/>
        </authorList>
    </citation>
    <scope>NUCLEOTIDE SEQUENCE [LARGE SCALE GENOMIC DNA]</scope>
    <source>
        <strain evidence="4">CGMCC 4.7139</strain>
    </source>
</reference>
<comment type="caution">
    <text evidence="3">The sequence shown here is derived from an EMBL/GenBank/DDBJ whole genome shotgun (WGS) entry which is preliminary data.</text>
</comment>
<feature type="transmembrane region" description="Helical" evidence="1">
    <location>
        <begin position="107"/>
        <end position="127"/>
    </location>
</feature>
<evidence type="ECO:0000259" key="2">
    <source>
        <dbReference type="Pfam" id="PF23866"/>
    </source>
</evidence>
<gene>
    <name evidence="3" type="ORF">ACFO9E_13855</name>
</gene>
<feature type="transmembrane region" description="Helical" evidence="1">
    <location>
        <begin position="71"/>
        <end position="92"/>
    </location>
</feature>
<feature type="domain" description="DUF7224" evidence="2">
    <location>
        <begin position="251"/>
        <end position="385"/>
    </location>
</feature>
<keyword evidence="4" id="KW-1185">Reference proteome</keyword>
<feature type="transmembrane region" description="Helical" evidence="1">
    <location>
        <begin position="182"/>
        <end position="202"/>
    </location>
</feature>